<organism evidence="2 3">
    <name type="scientific">Danxiaibacter flavus</name>
    <dbReference type="NCBI Taxonomy" id="3049108"/>
    <lineage>
        <taxon>Bacteria</taxon>
        <taxon>Pseudomonadati</taxon>
        <taxon>Bacteroidota</taxon>
        <taxon>Chitinophagia</taxon>
        <taxon>Chitinophagales</taxon>
        <taxon>Chitinophagaceae</taxon>
        <taxon>Danxiaibacter</taxon>
    </lineage>
</organism>
<name>A0ABV3ZN43_9BACT</name>
<sequence>METSKYQKNMISPKEEELKVQKKPGEGDKIFDKEKRRFKKGITKR</sequence>
<proteinExistence type="predicted"/>
<reference evidence="2 3" key="1">
    <citation type="submission" date="2023-07" db="EMBL/GenBank/DDBJ databases">
        <authorList>
            <person name="Lian W.-H."/>
        </authorList>
    </citation>
    <scope>NUCLEOTIDE SEQUENCE [LARGE SCALE GENOMIC DNA]</scope>
    <source>
        <strain evidence="2 3">SYSU DXS3180</strain>
    </source>
</reference>
<feature type="region of interest" description="Disordered" evidence="1">
    <location>
        <begin position="1"/>
        <end position="27"/>
    </location>
</feature>
<evidence type="ECO:0000313" key="2">
    <source>
        <dbReference type="EMBL" id="MEX6691299.1"/>
    </source>
</evidence>
<dbReference type="Proteomes" id="UP001560573">
    <property type="component" value="Unassembled WGS sequence"/>
</dbReference>
<gene>
    <name evidence="2" type="ORF">QTN47_27565</name>
</gene>
<protein>
    <submittedName>
        <fullName evidence="2">Uncharacterized protein</fullName>
    </submittedName>
</protein>
<comment type="caution">
    <text evidence="2">The sequence shown here is derived from an EMBL/GenBank/DDBJ whole genome shotgun (WGS) entry which is preliminary data.</text>
</comment>
<accession>A0ABV3ZN43</accession>
<feature type="compositionally biased region" description="Basic and acidic residues" evidence="1">
    <location>
        <begin position="13"/>
        <end position="27"/>
    </location>
</feature>
<dbReference type="EMBL" id="JAULBC010000016">
    <property type="protein sequence ID" value="MEX6691299.1"/>
    <property type="molecule type" value="Genomic_DNA"/>
</dbReference>
<keyword evidence="3" id="KW-1185">Reference proteome</keyword>
<evidence type="ECO:0000313" key="3">
    <source>
        <dbReference type="Proteomes" id="UP001560573"/>
    </source>
</evidence>
<feature type="compositionally biased region" description="Polar residues" evidence="1">
    <location>
        <begin position="1"/>
        <end position="10"/>
    </location>
</feature>
<dbReference type="RefSeq" id="WP_369332716.1">
    <property type="nucleotide sequence ID" value="NZ_JAULBC010000016.1"/>
</dbReference>
<evidence type="ECO:0000256" key="1">
    <source>
        <dbReference type="SAM" id="MobiDB-lite"/>
    </source>
</evidence>